<evidence type="ECO:0000256" key="1">
    <source>
        <dbReference type="SAM" id="SignalP"/>
    </source>
</evidence>
<dbReference type="AlphaFoldDB" id="A0A316EAV4"/>
<dbReference type="Gene3D" id="2.40.128.110">
    <property type="entry name" value="Lipid/polyisoprenoid-binding, YceI-like"/>
    <property type="match status" value="1"/>
</dbReference>
<dbReference type="RefSeq" id="WP_109742932.1">
    <property type="nucleotide sequence ID" value="NZ_QGGO01000010.1"/>
</dbReference>
<gene>
    <name evidence="3" type="ORF">LV89_02195</name>
</gene>
<dbReference type="InterPro" id="IPR007372">
    <property type="entry name" value="Lipid/polyisoprenoid-bd_YceI"/>
</dbReference>
<dbReference type="PANTHER" id="PTHR34406">
    <property type="entry name" value="PROTEIN YCEI"/>
    <property type="match status" value="1"/>
</dbReference>
<dbReference type="Proteomes" id="UP000245489">
    <property type="component" value="Unassembled WGS sequence"/>
</dbReference>
<organism evidence="3 4">
    <name type="scientific">Arcicella aurantiaca</name>
    <dbReference type="NCBI Taxonomy" id="591202"/>
    <lineage>
        <taxon>Bacteria</taxon>
        <taxon>Pseudomonadati</taxon>
        <taxon>Bacteroidota</taxon>
        <taxon>Cytophagia</taxon>
        <taxon>Cytophagales</taxon>
        <taxon>Flectobacillaceae</taxon>
        <taxon>Arcicella</taxon>
    </lineage>
</organism>
<comment type="caution">
    <text evidence="3">The sequence shown here is derived from an EMBL/GenBank/DDBJ whole genome shotgun (WGS) entry which is preliminary data.</text>
</comment>
<dbReference type="EMBL" id="QGGO01000010">
    <property type="protein sequence ID" value="PWK26686.1"/>
    <property type="molecule type" value="Genomic_DNA"/>
</dbReference>
<dbReference type="PANTHER" id="PTHR34406:SF1">
    <property type="entry name" value="PROTEIN YCEI"/>
    <property type="match status" value="1"/>
</dbReference>
<reference evidence="3 4" key="1">
    <citation type="submission" date="2018-05" db="EMBL/GenBank/DDBJ databases">
        <title>Genomic Encyclopedia of Archaeal and Bacterial Type Strains, Phase II (KMG-II): from individual species to whole genera.</title>
        <authorList>
            <person name="Goeker M."/>
        </authorList>
    </citation>
    <scope>NUCLEOTIDE SEQUENCE [LARGE SCALE GENOMIC DNA]</scope>
    <source>
        <strain evidence="3 4">DSM 22214</strain>
    </source>
</reference>
<dbReference type="SMART" id="SM00867">
    <property type="entry name" value="YceI"/>
    <property type="match status" value="1"/>
</dbReference>
<evidence type="ECO:0000313" key="3">
    <source>
        <dbReference type="EMBL" id="PWK26686.1"/>
    </source>
</evidence>
<proteinExistence type="predicted"/>
<dbReference type="Pfam" id="PF04264">
    <property type="entry name" value="YceI"/>
    <property type="match status" value="1"/>
</dbReference>
<feature type="domain" description="Lipid/polyisoprenoid-binding YceI-like" evidence="2">
    <location>
        <begin position="33"/>
        <end position="198"/>
    </location>
</feature>
<feature type="signal peptide" evidence="1">
    <location>
        <begin position="1"/>
        <end position="22"/>
    </location>
</feature>
<dbReference type="SUPFAM" id="SSF101874">
    <property type="entry name" value="YceI-like"/>
    <property type="match status" value="1"/>
</dbReference>
<protein>
    <submittedName>
        <fullName evidence="3">YceI-like domain-containing protein</fullName>
    </submittedName>
</protein>
<keyword evidence="4" id="KW-1185">Reference proteome</keyword>
<accession>A0A316EAV4</accession>
<dbReference type="OrthoDB" id="951410at2"/>
<evidence type="ECO:0000259" key="2">
    <source>
        <dbReference type="SMART" id="SM00867"/>
    </source>
</evidence>
<sequence>MKVIKFIASILVAALFVNVAVAGTPSKVSKKATLSVDTKASKIHWLAKKVAGQHEGTIGITSGSLIADGTKVSGGSFVIDMKSIVCTDITNAEYNQKFIGHITTGDFFEVEKFPTSTFKITKVAGSNITGDLTLKGITKSITFPAKIAVVGGKVTATASIPVDRTDFGVKYNSKKFFDTIGDKAIDDVFTLDVTLVAGK</sequence>
<feature type="chain" id="PRO_5016433448" evidence="1">
    <location>
        <begin position="23"/>
        <end position="199"/>
    </location>
</feature>
<name>A0A316EAV4_9BACT</name>
<dbReference type="InterPro" id="IPR036761">
    <property type="entry name" value="TTHA0802/YceI-like_sf"/>
</dbReference>
<evidence type="ECO:0000313" key="4">
    <source>
        <dbReference type="Proteomes" id="UP000245489"/>
    </source>
</evidence>
<keyword evidence="1" id="KW-0732">Signal</keyword>